<evidence type="ECO:0000313" key="9">
    <source>
        <dbReference type="EMBL" id="CAI5792713.1"/>
    </source>
</evidence>
<dbReference type="PANTHER" id="PTHR20932:SF7">
    <property type="entry name" value="AND PUTATIVE PEPTIDOGLYCAN-BINDING DOMAIN-CONTAINING PROTEIN 4-RELATED"/>
    <property type="match status" value="1"/>
</dbReference>
<dbReference type="InterPro" id="IPR045030">
    <property type="entry name" value="LYSM1-4"/>
</dbReference>
<protein>
    <recommendedName>
        <fullName evidence="6">LysM and putative peptidoglycan-binding domain-containing protein 4</fullName>
    </recommendedName>
</protein>
<dbReference type="PROSITE" id="PS51782">
    <property type="entry name" value="LYSM"/>
    <property type="match status" value="1"/>
</dbReference>
<evidence type="ECO:0000256" key="4">
    <source>
        <dbReference type="ARBA" id="ARBA00023136"/>
    </source>
</evidence>
<dbReference type="GO" id="GO:0016020">
    <property type="term" value="C:membrane"/>
    <property type="evidence" value="ECO:0007669"/>
    <property type="project" value="UniProtKB-SubCell"/>
</dbReference>
<evidence type="ECO:0000259" key="8">
    <source>
        <dbReference type="PROSITE" id="PS51782"/>
    </source>
</evidence>
<evidence type="ECO:0000256" key="7">
    <source>
        <dbReference type="SAM" id="Phobius"/>
    </source>
</evidence>
<dbReference type="Gene3D" id="3.10.350.10">
    <property type="entry name" value="LysM domain"/>
    <property type="match status" value="1"/>
</dbReference>
<keyword evidence="3 7" id="KW-1133">Transmembrane helix</keyword>
<keyword evidence="4 7" id="KW-0472">Membrane</keyword>
<evidence type="ECO:0000313" key="10">
    <source>
        <dbReference type="Proteomes" id="UP001178461"/>
    </source>
</evidence>
<keyword evidence="10" id="KW-1185">Reference proteome</keyword>
<organism evidence="9 10">
    <name type="scientific">Podarcis lilfordi</name>
    <name type="common">Lilford's wall lizard</name>
    <dbReference type="NCBI Taxonomy" id="74358"/>
    <lineage>
        <taxon>Eukaryota</taxon>
        <taxon>Metazoa</taxon>
        <taxon>Chordata</taxon>
        <taxon>Craniata</taxon>
        <taxon>Vertebrata</taxon>
        <taxon>Euteleostomi</taxon>
        <taxon>Lepidosauria</taxon>
        <taxon>Squamata</taxon>
        <taxon>Bifurcata</taxon>
        <taxon>Unidentata</taxon>
        <taxon>Episquamata</taxon>
        <taxon>Laterata</taxon>
        <taxon>Lacertibaenia</taxon>
        <taxon>Lacertidae</taxon>
        <taxon>Podarcis</taxon>
    </lineage>
</organism>
<evidence type="ECO:0000256" key="3">
    <source>
        <dbReference type="ARBA" id="ARBA00022989"/>
    </source>
</evidence>
<dbReference type="Pfam" id="PF01476">
    <property type="entry name" value="LysM"/>
    <property type="match status" value="1"/>
</dbReference>
<dbReference type="AlphaFoldDB" id="A0AA35PP43"/>
<comment type="subcellular location">
    <subcellularLocation>
        <location evidence="1">Membrane</location>
        <topology evidence="1">Single-pass membrane protein</topology>
    </subcellularLocation>
</comment>
<evidence type="ECO:0000256" key="6">
    <source>
        <dbReference type="ARBA" id="ARBA00040995"/>
    </source>
</evidence>
<reference evidence="9" key="1">
    <citation type="submission" date="2022-12" db="EMBL/GenBank/DDBJ databases">
        <authorList>
            <person name="Alioto T."/>
            <person name="Alioto T."/>
            <person name="Gomez Garrido J."/>
        </authorList>
    </citation>
    <scope>NUCLEOTIDE SEQUENCE</scope>
</reference>
<keyword evidence="2 7" id="KW-0812">Transmembrane</keyword>
<gene>
    <name evidence="9" type="ORF">PODLI_1B017769</name>
</gene>
<dbReference type="EMBL" id="OX395139">
    <property type="protein sequence ID" value="CAI5792713.1"/>
    <property type="molecule type" value="Genomic_DNA"/>
</dbReference>
<evidence type="ECO:0000256" key="2">
    <source>
        <dbReference type="ARBA" id="ARBA00022692"/>
    </source>
</evidence>
<feature type="transmembrane region" description="Helical" evidence="7">
    <location>
        <begin position="211"/>
        <end position="232"/>
    </location>
</feature>
<dbReference type="PANTHER" id="PTHR20932">
    <property type="entry name" value="LYSM AND PUTATIVE PEPTIDOGLYCAN-BINDING DOMAIN-CONTAINING PROTEIN"/>
    <property type="match status" value="1"/>
</dbReference>
<evidence type="ECO:0000256" key="5">
    <source>
        <dbReference type="ARBA" id="ARBA00023180"/>
    </source>
</evidence>
<feature type="domain" description="LysM" evidence="8">
    <location>
        <begin position="72"/>
        <end position="116"/>
    </location>
</feature>
<accession>A0AA35PP43</accession>
<dbReference type="Proteomes" id="UP001178461">
    <property type="component" value="Chromosome 14"/>
</dbReference>
<proteinExistence type="predicted"/>
<keyword evidence="5" id="KW-0325">Glycoprotein</keyword>
<sequence length="286" mass="31528">MRLSEALTQPFQAPASIRKFSSSQVYLFRSRPSDSDDSSSEEELDVVELRARGKEQRRCNAAAEKVGDVVLLERQVSKDDNLNKLALQYGCKVADIKRVNNFIQEQDLYALKSIRIPVKVNGMLTETQEGLLPAQRAGLLLPAEPSGSKEGNGSSEDTKQIDQYFRGIDQDIEKATLLGVSPSTDYCIETPNWSPSGRKEIGTGADCGIQWWNAVFIMLLVGIILPVFYIVYFKTQQLEVTTTSNTTLPVNNTDGSVRGTPALRVLKETLPTIQTHRGGDFLPSGG</sequence>
<evidence type="ECO:0000256" key="1">
    <source>
        <dbReference type="ARBA" id="ARBA00004167"/>
    </source>
</evidence>
<dbReference type="SMART" id="SM00257">
    <property type="entry name" value="LysM"/>
    <property type="match status" value="1"/>
</dbReference>
<name>A0AA35PP43_9SAUR</name>
<dbReference type="InterPro" id="IPR018392">
    <property type="entry name" value="LysM"/>
</dbReference>
<dbReference type="InterPro" id="IPR036779">
    <property type="entry name" value="LysM_dom_sf"/>
</dbReference>